<sequence>MHRKRAGQATNSGRPKTKTTPENAAIVFQSVQADHEKSIRRRSQELSLSRSSVHRILHSNLQMQSFSLQVKQRLNDQDKGQRVLMCQWFRERLRCEPDFLDNVWFTDEAHFYLSGHVSSQSAFYWGRSPPEYVLERPLHAEKCTAWAAISTQGIIGPIWFVEDENETTTINAERYMGVLKQFFVKLKRKHVDVDSQWFMQDGATPHTANCTLQWLRSKLQDRIISRRTTVEWAPHSPDLNPLWGYLKAVSYRGKPADLEELKQAVEETVRGIPMATCKAVIANFAKELKAVALMRVRRKTVAAGFLLVVCATLLLLLSSPRAQNEQVPVTESEDPLLEQRLSDLQRRLQEAENLNKRREDELYALLSRMGPGPQPVAGSKLPAHVDAGDAAGTINGTRSLHHFSAVLEDIHRSVSSLQVPGIHSYLPHLTGHPEYLRPAVHLSKGRKGAVRRRKYWCNMTYGWNTVNSDRSSSLPGAVNCLKAETCGHRPPRKCRQNAPPPVPGTQNNELTTCTSWAGSAHCIACLVKHSRHLVPMNKA</sequence>
<evidence type="ECO:0008006" key="6">
    <source>
        <dbReference type="Google" id="ProtNLM"/>
    </source>
</evidence>
<keyword evidence="1" id="KW-0175">Coiled coil</keyword>
<dbReference type="InterPro" id="IPR036397">
    <property type="entry name" value="RNaseH_sf"/>
</dbReference>
<dbReference type="Gene3D" id="3.30.420.10">
    <property type="entry name" value="Ribonuclease H-like superfamily/Ribonuclease H"/>
    <property type="match status" value="1"/>
</dbReference>
<accession>A0AAE0XVY2</accession>
<protein>
    <recommendedName>
        <fullName evidence="6">Transposase</fullName>
    </recommendedName>
</protein>
<feature type="compositionally biased region" description="Polar residues" evidence="2">
    <location>
        <begin position="8"/>
        <end position="22"/>
    </location>
</feature>
<keyword evidence="3" id="KW-0472">Membrane</keyword>
<evidence type="ECO:0000256" key="2">
    <source>
        <dbReference type="SAM" id="MobiDB-lite"/>
    </source>
</evidence>
<name>A0AAE0XVY2_9GAST</name>
<gene>
    <name evidence="4" type="ORF">RRG08_040135</name>
</gene>
<feature type="coiled-coil region" evidence="1">
    <location>
        <begin position="334"/>
        <end position="368"/>
    </location>
</feature>
<comment type="caution">
    <text evidence="4">The sequence shown here is derived from an EMBL/GenBank/DDBJ whole genome shotgun (WGS) entry which is preliminary data.</text>
</comment>
<dbReference type="Proteomes" id="UP001283361">
    <property type="component" value="Unassembled WGS sequence"/>
</dbReference>
<keyword evidence="3" id="KW-0812">Transmembrane</keyword>
<dbReference type="PANTHER" id="PTHR47326">
    <property type="entry name" value="TRANSPOSABLE ELEMENT TC3 TRANSPOSASE-LIKE PROTEIN"/>
    <property type="match status" value="1"/>
</dbReference>
<evidence type="ECO:0000256" key="1">
    <source>
        <dbReference type="SAM" id="Coils"/>
    </source>
</evidence>
<evidence type="ECO:0000313" key="5">
    <source>
        <dbReference type="Proteomes" id="UP001283361"/>
    </source>
</evidence>
<proteinExistence type="predicted"/>
<dbReference type="GO" id="GO:0003676">
    <property type="term" value="F:nucleic acid binding"/>
    <property type="evidence" value="ECO:0007669"/>
    <property type="project" value="InterPro"/>
</dbReference>
<keyword evidence="3" id="KW-1133">Transmembrane helix</keyword>
<keyword evidence="5" id="KW-1185">Reference proteome</keyword>
<dbReference type="PANTHER" id="PTHR47326:SF1">
    <property type="entry name" value="HTH PSQ-TYPE DOMAIN-CONTAINING PROTEIN"/>
    <property type="match status" value="1"/>
</dbReference>
<feature type="transmembrane region" description="Helical" evidence="3">
    <location>
        <begin position="300"/>
        <end position="318"/>
    </location>
</feature>
<dbReference type="AlphaFoldDB" id="A0AAE0XVY2"/>
<reference evidence="4" key="1">
    <citation type="journal article" date="2023" name="G3 (Bethesda)">
        <title>A reference genome for the long-term kleptoplast-retaining sea slug Elysia crispata morphotype clarki.</title>
        <authorList>
            <person name="Eastman K.E."/>
            <person name="Pendleton A.L."/>
            <person name="Shaikh M.A."/>
            <person name="Suttiyut T."/>
            <person name="Ogas R."/>
            <person name="Tomko P."/>
            <person name="Gavelis G."/>
            <person name="Widhalm J.R."/>
            <person name="Wisecaver J.H."/>
        </authorList>
    </citation>
    <scope>NUCLEOTIDE SEQUENCE</scope>
    <source>
        <strain evidence="4">ECLA1</strain>
    </source>
</reference>
<dbReference type="EMBL" id="JAWDGP010007412">
    <property type="protein sequence ID" value="KAK3719833.1"/>
    <property type="molecule type" value="Genomic_DNA"/>
</dbReference>
<organism evidence="4 5">
    <name type="scientific">Elysia crispata</name>
    <name type="common">lettuce slug</name>
    <dbReference type="NCBI Taxonomy" id="231223"/>
    <lineage>
        <taxon>Eukaryota</taxon>
        <taxon>Metazoa</taxon>
        <taxon>Spiralia</taxon>
        <taxon>Lophotrochozoa</taxon>
        <taxon>Mollusca</taxon>
        <taxon>Gastropoda</taxon>
        <taxon>Heterobranchia</taxon>
        <taxon>Euthyneura</taxon>
        <taxon>Panpulmonata</taxon>
        <taxon>Sacoglossa</taxon>
        <taxon>Placobranchoidea</taxon>
        <taxon>Plakobranchidae</taxon>
        <taxon>Elysia</taxon>
    </lineage>
</organism>
<evidence type="ECO:0000256" key="3">
    <source>
        <dbReference type="SAM" id="Phobius"/>
    </source>
</evidence>
<feature type="region of interest" description="Disordered" evidence="2">
    <location>
        <begin position="1"/>
        <end position="23"/>
    </location>
</feature>
<evidence type="ECO:0000313" key="4">
    <source>
        <dbReference type="EMBL" id="KAK3719833.1"/>
    </source>
</evidence>